<name>A0AAW1JDY6_POPJA</name>
<comment type="caution">
    <text evidence="1">The sequence shown here is derived from an EMBL/GenBank/DDBJ whole genome shotgun (WGS) entry which is preliminary data.</text>
</comment>
<evidence type="ECO:0000313" key="2">
    <source>
        <dbReference type="Proteomes" id="UP001458880"/>
    </source>
</evidence>
<sequence>MVECAPLLVCSNPTWIDVIRQNYQRKIVHTYHEPAKPPVYANENCVRLKLQNISVQYFPEMYQPCTCPSKKGISNFP</sequence>
<protein>
    <submittedName>
        <fullName evidence="1">Uncharacterized protein</fullName>
    </submittedName>
</protein>
<dbReference type="AlphaFoldDB" id="A0AAW1JDY6"/>
<reference evidence="1 2" key="1">
    <citation type="journal article" date="2024" name="BMC Genomics">
        <title>De novo assembly and annotation of Popillia japonica's genome with initial clues to its potential as an invasive pest.</title>
        <authorList>
            <person name="Cucini C."/>
            <person name="Boschi S."/>
            <person name="Funari R."/>
            <person name="Cardaioli E."/>
            <person name="Iannotti N."/>
            <person name="Marturano G."/>
            <person name="Paoli F."/>
            <person name="Bruttini M."/>
            <person name="Carapelli A."/>
            <person name="Frati F."/>
            <person name="Nardi F."/>
        </authorList>
    </citation>
    <scope>NUCLEOTIDE SEQUENCE [LARGE SCALE GENOMIC DNA]</scope>
    <source>
        <strain evidence="1">DMR45628</strain>
    </source>
</reference>
<keyword evidence="2" id="KW-1185">Reference proteome</keyword>
<evidence type="ECO:0000313" key="1">
    <source>
        <dbReference type="EMBL" id="KAK9701292.1"/>
    </source>
</evidence>
<gene>
    <name evidence="1" type="ORF">QE152_g30722</name>
</gene>
<organism evidence="1 2">
    <name type="scientific">Popillia japonica</name>
    <name type="common">Japanese beetle</name>
    <dbReference type="NCBI Taxonomy" id="7064"/>
    <lineage>
        <taxon>Eukaryota</taxon>
        <taxon>Metazoa</taxon>
        <taxon>Ecdysozoa</taxon>
        <taxon>Arthropoda</taxon>
        <taxon>Hexapoda</taxon>
        <taxon>Insecta</taxon>
        <taxon>Pterygota</taxon>
        <taxon>Neoptera</taxon>
        <taxon>Endopterygota</taxon>
        <taxon>Coleoptera</taxon>
        <taxon>Polyphaga</taxon>
        <taxon>Scarabaeiformia</taxon>
        <taxon>Scarabaeidae</taxon>
        <taxon>Rutelinae</taxon>
        <taxon>Popillia</taxon>
    </lineage>
</organism>
<proteinExistence type="predicted"/>
<dbReference type="Proteomes" id="UP001458880">
    <property type="component" value="Unassembled WGS sequence"/>
</dbReference>
<accession>A0AAW1JDY6</accession>
<dbReference type="EMBL" id="JASPKY010000417">
    <property type="protein sequence ID" value="KAK9701292.1"/>
    <property type="molecule type" value="Genomic_DNA"/>
</dbReference>